<dbReference type="AlphaFoldDB" id="A0A133VDE8"/>
<keyword evidence="1" id="KW-0472">Membrane</keyword>
<sequence>MDLSEIKRRTKERKKDYIMPIYLPFLPMILTIVTAFLGVLSVLGWFALGFRPDIGLGAGITAAIVIVLVAIISAVLWIYVLYKWIDRRNKHFKRVELLYQDLIDFLEDKGAKNEAKTARRTLREMASETDEKSPALWIILTIVLSPVIFYVYHFLSNDFKKHENKENFLIEDITDAIEAAGGSFKFQEYNAIENRNTILYIVLTIITLGIFGLYWIYTLTKDPNKHFRQSAKMEEKLINSLEALE</sequence>
<keyword evidence="1" id="KW-0812">Transmembrane</keyword>
<feature type="transmembrane region" description="Helical" evidence="1">
    <location>
        <begin position="198"/>
        <end position="217"/>
    </location>
</feature>
<feature type="transmembrane region" description="Helical" evidence="1">
    <location>
        <begin position="135"/>
        <end position="155"/>
    </location>
</feature>
<feature type="transmembrane region" description="Helical" evidence="1">
    <location>
        <begin position="21"/>
        <end position="48"/>
    </location>
</feature>
<evidence type="ECO:0000313" key="3">
    <source>
        <dbReference type="EMBL" id="KXB04476.1"/>
    </source>
</evidence>
<name>A0A133VDE8_9EURY</name>
<dbReference type="Pfam" id="PF14018">
    <property type="entry name" value="DUF4234"/>
    <property type="match status" value="1"/>
</dbReference>
<feature type="domain" description="DUF4234" evidence="2">
    <location>
        <begin position="195"/>
        <end position="233"/>
    </location>
</feature>
<organism evidence="3 4">
    <name type="scientific">candidate division MSBL1 archaeon SCGC-AAA382A13</name>
    <dbReference type="NCBI Taxonomy" id="1698279"/>
    <lineage>
        <taxon>Archaea</taxon>
        <taxon>Methanobacteriati</taxon>
        <taxon>Methanobacteriota</taxon>
        <taxon>candidate division MSBL1</taxon>
    </lineage>
</organism>
<feature type="transmembrane region" description="Helical" evidence="1">
    <location>
        <begin position="54"/>
        <end position="82"/>
    </location>
</feature>
<reference evidence="3 4" key="1">
    <citation type="journal article" date="2016" name="Sci. Rep.">
        <title>Metabolic traits of an uncultured archaeal lineage -MSBL1- from brine pools of the Red Sea.</title>
        <authorList>
            <person name="Mwirichia R."/>
            <person name="Alam I."/>
            <person name="Rashid M."/>
            <person name="Vinu M."/>
            <person name="Ba-Alawi W."/>
            <person name="Anthony Kamau A."/>
            <person name="Kamanda Ngugi D."/>
            <person name="Goker M."/>
            <person name="Klenk H.P."/>
            <person name="Bajic V."/>
            <person name="Stingl U."/>
        </authorList>
    </citation>
    <scope>NUCLEOTIDE SEQUENCE [LARGE SCALE GENOMIC DNA]</scope>
    <source>
        <strain evidence="3">SCGC-AAA382A13</strain>
    </source>
</reference>
<accession>A0A133VDE8</accession>
<dbReference type="EMBL" id="LHYD01000060">
    <property type="protein sequence ID" value="KXB04476.1"/>
    <property type="molecule type" value="Genomic_DNA"/>
</dbReference>
<dbReference type="InterPro" id="IPR025328">
    <property type="entry name" value="DUF4234"/>
</dbReference>
<dbReference type="Proteomes" id="UP000070311">
    <property type="component" value="Unassembled WGS sequence"/>
</dbReference>
<comment type="caution">
    <text evidence="3">The sequence shown here is derived from an EMBL/GenBank/DDBJ whole genome shotgun (WGS) entry which is preliminary data.</text>
</comment>
<evidence type="ECO:0000259" key="2">
    <source>
        <dbReference type="Pfam" id="PF14018"/>
    </source>
</evidence>
<proteinExistence type="predicted"/>
<keyword evidence="4" id="KW-1185">Reference proteome</keyword>
<evidence type="ECO:0000256" key="1">
    <source>
        <dbReference type="SAM" id="Phobius"/>
    </source>
</evidence>
<keyword evidence="1" id="KW-1133">Transmembrane helix</keyword>
<protein>
    <recommendedName>
        <fullName evidence="2">DUF4234 domain-containing protein</fullName>
    </recommendedName>
</protein>
<gene>
    <name evidence="3" type="ORF">AKJ50_02355</name>
</gene>
<evidence type="ECO:0000313" key="4">
    <source>
        <dbReference type="Proteomes" id="UP000070311"/>
    </source>
</evidence>